<accession>A0AAV6JRN2</accession>
<dbReference type="Proteomes" id="UP000823749">
    <property type="component" value="Chromosome 7"/>
</dbReference>
<comment type="caution">
    <text evidence="2">The sequence shown here is derived from an EMBL/GenBank/DDBJ whole genome shotgun (WGS) entry which is preliminary data.</text>
</comment>
<organism evidence="2 3">
    <name type="scientific">Rhododendron griersonianum</name>
    <dbReference type="NCBI Taxonomy" id="479676"/>
    <lineage>
        <taxon>Eukaryota</taxon>
        <taxon>Viridiplantae</taxon>
        <taxon>Streptophyta</taxon>
        <taxon>Embryophyta</taxon>
        <taxon>Tracheophyta</taxon>
        <taxon>Spermatophyta</taxon>
        <taxon>Magnoliopsida</taxon>
        <taxon>eudicotyledons</taxon>
        <taxon>Gunneridae</taxon>
        <taxon>Pentapetalae</taxon>
        <taxon>asterids</taxon>
        <taxon>Ericales</taxon>
        <taxon>Ericaceae</taxon>
        <taxon>Ericoideae</taxon>
        <taxon>Rhodoreae</taxon>
        <taxon>Rhododendron</taxon>
    </lineage>
</organism>
<reference evidence="2" key="1">
    <citation type="submission" date="2020-08" db="EMBL/GenBank/DDBJ databases">
        <title>Plant Genome Project.</title>
        <authorList>
            <person name="Zhang R.-G."/>
        </authorList>
    </citation>
    <scope>NUCLEOTIDE SEQUENCE</scope>
    <source>
        <strain evidence="2">WSP0</strain>
        <tissue evidence="2">Leaf</tissue>
    </source>
</reference>
<dbReference type="EMBL" id="JACTNZ010000007">
    <property type="protein sequence ID" value="KAG5541970.1"/>
    <property type="molecule type" value="Genomic_DNA"/>
</dbReference>
<proteinExistence type="predicted"/>
<gene>
    <name evidence="2" type="ORF">RHGRI_021712</name>
</gene>
<feature type="region of interest" description="Disordered" evidence="1">
    <location>
        <begin position="33"/>
        <end position="52"/>
    </location>
</feature>
<dbReference type="AlphaFoldDB" id="A0AAV6JRN2"/>
<keyword evidence="3" id="KW-1185">Reference proteome</keyword>
<evidence type="ECO:0000313" key="3">
    <source>
        <dbReference type="Proteomes" id="UP000823749"/>
    </source>
</evidence>
<name>A0AAV6JRN2_9ERIC</name>
<protein>
    <submittedName>
        <fullName evidence="2">Uncharacterized protein</fullName>
    </submittedName>
</protein>
<evidence type="ECO:0000313" key="2">
    <source>
        <dbReference type="EMBL" id="KAG5541970.1"/>
    </source>
</evidence>
<sequence length="71" mass="7565">MELGRPAETACIGLIFGDLICLIIGKLDPPTPISKRKRAAPSPTSSANSVIGEKRPSGTILCAFYSELIDY</sequence>
<evidence type="ECO:0000256" key="1">
    <source>
        <dbReference type="SAM" id="MobiDB-lite"/>
    </source>
</evidence>